<keyword evidence="2" id="KW-1185">Reference proteome</keyword>
<evidence type="ECO:0000313" key="2">
    <source>
        <dbReference type="Proteomes" id="UP001652445"/>
    </source>
</evidence>
<reference evidence="1 2" key="1">
    <citation type="submission" date="2022-09" db="EMBL/GenBank/DDBJ databases">
        <authorList>
            <person name="Han X.L."/>
            <person name="Wang Q."/>
            <person name="Lu T."/>
        </authorList>
    </citation>
    <scope>NUCLEOTIDE SEQUENCE [LARGE SCALE GENOMIC DNA]</scope>
    <source>
        <strain evidence="1 2">WQ 127069</strain>
    </source>
</reference>
<organism evidence="1 2">
    <name type="scientific">Paenibacillus baimaensis</name>
    <dbReference type="NCBI Taxonomy" id="2982185"/>
    <lineage>
        <taxon>Bacteria</taxon>
        <taxon>Bacillati</taxon>
        <taxon>Bacillota</taxon>
        <taxon>Bacilli</taxon>
        <taxon>Bacillales</taxon>
        <taxon>Paenibacillaceae</taxon>
        <taxon>Paenibacillus</taxon>
    </lineage>
</organism>
<dbReference type="Proteomes" id="UP001652445">
    <property type="component" value="Unassembled WGS sequence"/>
</dbReference>
<dbReference type="RefSeq" id="WP_262683693.1">
    <property type="nucleotide sequence ID" value="NZ_JAOQIO010000022.1"/>
</dbReference>
<comment type="caution">
    <text evidence="1">The sequence shown here is derived from an EMBL/GenBank/DDBJ whole genome shotgun (WGS) entry which is preliminary data.</text>
</comment>
<sequence length="57" mass="6466">MQKRENDVPHYFDGSDLAEFADEIAEGVQAGLQEKTVNQEEWRGFISANPFGDHRNA</sequence>
<proteinExistence type="predicted"/>
<gene>
    <name evidence="1" type="ORF">OB236_09200</name>
</gene>
<protein>
    <submittedName>
        <fullName evidence="1">Uncharacterized protein</fullName>
    </submittedName>
</protein>
<dbReference type="EMBL" id="JAOQIO010000022">
    <property type="protein sequence ID" value="MCU6792304.1"/>
    <property type="molecule type" value="Genomic_DNA"/>
</dbReference>
<name>A0ABT2UCE7_9BACL</name>
<evidence type="ECO:0000313" key="1">
    <source>
        <dbReference type="EMBL" id="MCU6792304.1"/>
    </source>
</evidence>
<accession>A0ABT2UCE7</accession>